<dbReference type="Gene3D" id="3.90.260.10">
    <property type="entry name" value="Transglutaminase-like"/>
    <property type="match status" value="1"/>
</dbReference>
<feature type="domain" description="Transglutaminase-like" evidence="10">
    <location>
        <begin position="268"/>
        <end position="359"/>
    </location>
</feature>
<dbReference type="InterPro" id="IPR013783">
    <property type="entry name" value="Ig-like_fold"/>
</dbReference>
<evidence type="ECO:0000256" key="5">
    <source>
        <dbReference type="ARBA" id="ARBA00023315"/>
    </source>
</evidence>
<dbReference type="PIRSF" id="PIRSF000459">
    <property type="entry name" value="TGM_EBP42"/>
    <property type="match status" value="1"/>
</dbReference>
<dbReference type="SUPFAM" id="SSF54001">
    <property type="entry name" value="Cysteine proteinases"/>
    <property type="match status" value="1"/>
</dbReference>
<sequence length="703" mass="78704">MAALQVTSCDWHLAVNKAAHHTNMYDSNNLIIRRGQPFNLTLYLSRALQVGENILFISETGPSPSEESKTKVVFPLFRAQRAETWSAVMTSSASNSLTVTINTSSNSVIGHHILSVSMPSSSTDKVPPQPIGGLFLLFNPWDQDDDVFNAEEVERQEYVLNESGIIFMGSEHEILSKYWEYNQFDKNVLEICFAILDRSINHQTDPGLDVSQRNDPLYVCRVLNATVNSKDENGVLVENWSGNYDDGVNPTSWNGSVPILKEWYSKGFSPVKYGQCWVYGGVLCTVLRGLGIPTRVITNFNSGQDKDRNLFLDLHYNNHGGQDPKQDLMWNFHVWNEAWFKRKDLGPTYNGWQVMDSTPLEKSKGVYCCGPAPLHAIKEGETHINYDTAFMFASVNADLAYWIVYSDGSKKRTANDTKSIGKFISTKAIGSDDLVDVTHTYKHLEGTKEEREVFQKAVYRLHDSPLKALENDLLQLRNRGRTTQTHGGILSGRFTVVDISVVGRDINLILSLKNLTANQIRVIINMTASCIMYTGRTTSEIWTDAKSAPLVPYQEIHVSIPITYAQYGNYLTEDSVFRMTALCEVDGSEEVILVERDISLEKLPITIKLPVQTPILTPFVAEVGISNTLSETLNSCTLIVEGNGLLNAPLQKTLPPLKPGEKYETSFDITPFKTGLRTFLVTFTCNKIKNVKGSQKIMVNGTY</sequence>
<evidence type="ECO:0000313" key="12">
    <source>
        <dbReference type="Proteomes" id="UP000694569"/>
    </source>
</evidence>
<evidence type="ECO:0000256" key="8">
    <source>
        <dbReference type="PIRSR" id="PIRSR000459-1"/>
    </source>
</evidence>
<dbReference type="Proteomes" id="UP000694569">
    <property type="component" value="Unplaced"/>
</dbReference>
<reference evidence="11" key="2">
    <citation type="submission" date="2025-09" db="UniProtKB">
        <authorList>
            <consortium name="Ensembl"/>
        </authorList>
    </citation>
    <scope>IDENTIFICATION</scope>
</reference>
<dbReference type="InterPro" id="IPR050779">
    <property type="entry name" value="Transglutaminase"/>
</dbReference>
<dbReference type="InterPro" id="IPR008958">
    <property type="entry name" value="Transglutaminase_C"/>
</dbReference>
<dbReference type="InterPro" id="IPR001102">
    <property type="entry name" value="Transglutaminase_N"/>
</dbReference>
<feature type="active site" evidence="8">
    <location>
        <position position="333"/>
    </location>
</feature>
<dbReference type="InterPro" id="IPR023608">
    <property type="entry name" value="Transglutaminase_animal"/>
</dbReference>
<keyword evidence="4 9" id="KW-0106">Calcium</keyword>
<dbReference type="Gene3D" id="2.60.40.10">
    <property type="entry name" value="Immunoglobulins"/>
    <property type="match status" value="3"/>
</dbReference>
<dbReference type="InterPro" id="IPR002931">
    <property type="entry name" value="Transglutaminase-like"/>
</dbReference>
<keyword evidence="12" id="KW-1185">Reference proteome</keyword>
<evidence type="ECO:0000313" key="11">
    <source>
        <dbReference type="Ensembl" id="ENSLLEP00000047837.1"/>
    </source>
</evidence>
<dbReference type="Pfam" id="PF01841">
    <property type="entry name" value="Transglut_core"/>
    <property type="match status" value="1"/>
</dbReference>
<evidence type="ECO:0000256" key="4">
    <source>
        <dbReference type="ARBA" id="ARBA00022837"/>
    </source>
</evidence>
<dbReference type="InterPro" id="IPR036238">
    <property type="entry name" value="Transglutaminase_C_sf"/>
</dbReference>
<feature type="active site" evidence="8">
    <location>
        <position position="356"/>
    </location>
</feature>
<dbReference type="InterPro" id="IPR038765">
    <property type="entry name" value="Papain-like_cys_pep_sf"/>
</dbReference>
<keyword evidence="3 9" id="KW-0479">Metal-binding</keyword>
<dbReference type="EC" id="2.3.2.13" evidence="6"/>
<feature type="binding site" evidence="9">
    <location>
        <position position="396"/>
    </location>
    <ligand>
        <name>Ca(2+)</name>
        <dbReference type="ChEBI" id="CHEBI:29108"/>
    </ligand>
</feature>
<evidence type="ECO:0000256" key="9">
    <source>
        <dbReference type="PIRSR" id="PIRSR000459-2"/>
    </source>
</evidence>
<dbReference type="SMART" id="SM00460">
    <property type="entry name" value="TGc"/>
    <property type="match status" value="1"/>
</dbReference>
<dbReference type="PANTHER" id="PTHR11590:SF79">
    <property type="entry name" value="LOC100145475 PROTEIN"/>
    <property type="match status" value="1"/>
</dbReference>
<dbReference type="Ensembl" id="ENSLLET00000049713.1">
    <property type="protein sequence ID" value="ENSLLEP00000047837.1"/>
    <property type="gene ID" value="ENSLLEG00000030200.1"/>
</dbReference>
<evidence type="ECO:0000256" key="2">
    <source>
        <dbReference type="ARBA" id="ARBA00022679"/>
    </source>
</evidence>
<dbReference type="InterPro" id="IPR036985">
    <property type="entry name" value="Transglutaminase-like_sf"/>
</dbReference>
<dbReference type="GO" id="GO:0046872">
    <property type="term" value="F:metal ion binding"/>
    <property type="evidence" value="ECO:0007669"/>
    <property type="project" value="UniProtKB-KW"/>
</dbReference>
<dbReference type="GeneTree" id="ENSGT01050000244866"/>
<dbReference type="FunFam" id="3.90.260.10:FF:000001">
    <property type="entry name" value="Protein-glutamine gamma-glutamyltransferase 2"/>
    <property type="match status" value="1"/>
</dbReference>
<feature type="active site" evidence="8">
    <location>
        <position position="276"/>
    </location>
</feature>
<protein>
    <recommendedName>
        <fullName evidence="6">protein-glutamine gamma-glutamyltransferase</fullName>
        <ecNumber evidence="6">2.3.2.13</ecNumber>
    </recommendedName>
</protein>
<comment type="similarity">
    <text evidence="1">Belongs to the transglutaminase superfamily. Transglutaminase family.</text>
</comment>
<comment type="cofactor">
    <cofactor evidence="9">
        <name>Ca(2+)</name>
        <dbReference type="ChEBI" id="CHEBI:29108"/>
    </cofactor>
    <text evidence="9">Binds 1 Ca(2+) ion per subunit.</text>
</comment>
<dbReference type="FunFam" id="2.60.40.10:FF:000171">
    <property type="entry name" value="protein-glutamine gamma-glutamyltransferase 6"/>
    <property type="match status" value="1"/>
</dbReference>
<evidence type="ECO:0000256" key="6">
    <source>
        <dbReference type="ARBA" id="ARBA00024222"/>
    </source>
</evidence>
<keyword evidence="2" id="KW-0808">Transferase</keyword>
<dbReference type="Pfam" id="PF00868">
    <property type="entry name" value="Transglut_N"/>
    <property type="match status" value="1"/>
</dbReference>
<dbReference type="AlphaFoldDB" id="A0A8C5R7D4"/>
<evidence type="ECO:0000256" key="7">
    <source>
        <dbReference type="ARBA" id="ARBA00051843"/>
    </source>
</evidence>
<dbReference type="PANTHER" id="PTHR11590">
    <property type="entry name" value="PROTEIN-GLUTAMINE GAMMA-GLUTAMYLTRANSFERASE"/>
    <property type="match status" value="1"/>
</dbReference>
<feature type="binding site" evidence="9">
    <location>
        <position position="445"/>
    </location>
    <ligand>
        <name>Ca(2+)</name>
        <dbReference type="ChEBI" id="CHEBI:29108"/>
    </ligand>
</feature>
<name>A0A8C5R7D4_9ANUR</name>
<comment type="catalytic activity">
    <reaction evidence="7">
        <text>L-glutaminyl-[protein] + L-lysyl-[protein] = [protein]-L-lysyl-N(6)-5-L-glutamyl-[protein] + NH4(+)</text>
        <dbReference type="Rhea" id="RHEA:54816"/>
        <dbReference type="Rhea" id="RHEA-COMP:9752"/>
        <dbReference type="Rhea" id="RHEA-COMP:10207"/>
        <dbReference type="Rhea" id="RHEA-COMP:14005"/>
        <dbReference type="ChEBI" id="CHEBI:28938"/>
        <dbReference type="ChEBI" id="CHEBI:29969"/>
        <dbReference type="ChEBI" id="CHEBI:30011"/>
        <dbReference type="ChEBI" id="CHEBI:138370"/>
        <dbReference type="EC" id="2.3.2.13"/>
    </reaction>
</comment>
<dbReference type="GO" id="GO:0003810">
    <property type="term" value="F:protein-glutamine gamma-glutamyltransferase activity"/>
    <property type="evidence" value="ECO:0007669"/>
    <property type="project" value="UniProtKB-EC"/>
</dbReference>
<evidence type="ECO:0000259" key="10">
    <source>
        <dbReference type="SMART" id="SM00460"/>
    </source>
</evidence>
<dbReference type="SUPFAM" id="SSF81296">
    <property type="entry name" value="E set domains"/>
    <property type="match status" value="1"/>
</dbReference>
<keyword evidence="5" id="KW-0012">Acyltransferase</keyword>
<dbReference type="InterPro" id="IPR014756">
    <property type="entry name" value="Ig_E-set"/>
</dbReference>
<dbReference type="FunFam" id="2.60.40.10:FF:000090">
    <property type="entry name" value="Protein-glutamine gamma-glutamyltransferase 2"/>
    <property type="match status" value="1"/>
</dbReference>
<dbReference type="Pfam" id="PF00927">
    <property type="entry name" value="Transglut_C"/>
    <property type="match status" value="2"/>
</dbReference>
<dbReference type="FunFam" id="2.60.40.10:FF:002682">
    <property type="entry name" value="Transglutaminase 3, gene 1"/>
    <property type="match status" value="1"/>
</dbReference>
<dbReference type="SUPFAM" id="SSF49309">
    <property type="entry name" value="Transglutaminase, two C-terminal domains"/>
    <property type="match status" value="2"/>
</dbReference>
<feature type="binding site" evidence="9">
    <location>
        <position position="450"/>
    </location>
    <ligand>
        <name>Ca(2+)</name>
        <dbReference type="ChEBI" id="CHEBI:29108"/>
    </ligand>
</feature>
<reference evidence="11" key="1">
    <citation type="submission" date="2025-08" db="UniProtKB">
        <authorList>
            <consortium name="Ensembl"/>
        </authorList>
    </citation>
    <scope>IDENTIFICATION</scope>
</reference>
<evidence type="ECO:0000256" key="1">
    <source>
        <dbReference type="ARBA" id="ARBA00005968"/>
    </source>
</evidence>
<organism evidence="11 12">
    <name type="scientific">Leptobrachium leishanense</name>
    <name type="common">Leishan spiny toad</name>
    <dbReference type="NCBI Taxonomy" id="445787"/>
    <lineage>
        <taxon>Eukaryota</taxon>
        <taxon>Metazoa</taxon>
        <taxon>Chordata</taxon>
        <taxon>Craniata</taxon>
        <taxon>Vertebrata</taxon>
        <taxon>Euteleostomi</taxon>
        <taxon>Amphibia</taxon>
        <taxon>Batrachia</taxon>
        <taxon>Anura</taxon>
        <taxon>Pelobatoidea</taxon>
        <taxon>Megophryidae</taxon>
        <taxon>Leptobrachium</taxon>
    </lineage>
</organism>
<proteinExistence type="inferred from homology"/>
<accession>A0A8C5R7D4</accession>
<feature type="binding site" evidence="9">
    <location>
        <position position="398"/>
    </location>
    <ligand>
        <name>Ca(2+)</name>
        <dbReference type="ChEBI" id="CHEBI:29108"/>
    </ligand>
</feature>
<evidence type="ECO:0000256" key="3">
    <source>
        <dbReference type="ARBA" id="ARBA00022723"/>
    </source>
</evidence>
<dbReference type="OrthoDB" id="437511at2759"/>